<organism evidence="2 3">
    <name type="scientific">Tunturiibacter gelidiferens</name>
    <dbReference type="NCBI Taxonomy" id="3069689"/>
    <lineage>
        <taxon>Bacteria</taxon>
        <taxon>Pseudomonadati</taxon>
        <taxon>Acidobacteriota</taxon>
        <taxon>Terriglobia</taxon>
        <taxon>Terriglobales</taxon>
        <taxon>Acidobacteriaceae</taxon>
        <taxon>Tunturiibacter</taxon>
    </lineage>
</organism>
<dbReference type="InterPro" id="IPR041657">
    <property type="entry name" value="HTH_17"/>
</dbReference>
<gene>
    <name evidence="2" type="ORF">HDF14_002131</name>
</gene>
<evidence type="ECO:0000259" key="1">
    <source>
        <dbReference type="Pfam" id="PF12728"/>
    </source>
</evidence>
<dbReference type="RefSeq" id="WP_183976073.1">
    <property type="nucleotide sequence ID" value="NZ_JACHEB010000004.1"/>
</dbReference>
<comment type="caution">
    <text evidence="2">The sequence shown here is derived from an EMBL/GenBank/DDBJ whole genome shotgun (WGS) entry which is preliminary data.</text>
</comment>
<dbReference type="AlphaFoldDB" id="A0A9X0U3M3"/>
<accession>A0A9X0U3M3</accession>
<sequence length="58" mass="6723">MKNQIYLTVPETAKRLKCTTKYVYDLLYSGAIEAKKYDGRWQIPDQVVNARLAKMVAK</sequence>
<dbReference type="Proteomes" id="UP000535182">
    <property type="component" value="Unassembled WGS sequence"/>
</dbReference>
<keyword evidence="3" id="KW-1185">Reference proteome</keyword>
<proteinExistence type="predicted"/>
<feature type="domain" description="Helix-turn-helix" evidence="1">
    <location>
        <begin position="6"/>
        <end position="52"/>
    </location>
</feature>
<reference evidence="2 3" key="1">
    <citation type="submission" date="2020-08" db="EMBL/GenBank/DDBJ databases">
        <title>Genomic Encyclopedia of Type Strains, Phase IV (KMG-V): Genome sequencing to study the core and pangenomes of soil and plant-associated prokaryotes.</title>
        <authorList>
            <person name="Whitman W."/>
        </authorList>
    </citation>
    <scope>NUCLEOTIDE SEQUENCE [LARGE SCALE GENOMIC DNA]</scope>
    <source>
        <strain evidence="2 3">X5P2</strain>
    </source>
</reference>
<protein>
    <submittedName>
        <fullName evidence="2">Excisionase family DNA binding protein</fullName>
    </submittedName>
</protein>
<evidence type="ECO:0000313" key="2">
    <source>
        <dbReference type="EMBL" id="MBB5328521.1"/>
    </source>
</evidence>
<dbReference type="Pfam" id="PF12728">
    <property type="entry name" value="HTH_17"/>
    <property type="match status" value="1"/>
</dbReference>
<evidence type="ECO:0000313" key="3">
    <source>
        <dbReference type="Proteomes" id="UP000535182"/>
    </source>
</evidence>
<dbReference type="EMBL" id="JACHEB010000004">
    <property type="protein sequence ID" value="MBB5328521.1"/>
    <property type="molecule type" value="Genomic_DNA"/>
</dbReference>
<name>A0A9X0U3M3_9BACT</name>